<gene>
    <name evidence="3" type="ORF">JMA39_18940</name>
</gene>
<dbReference type="PANTHER" id="PTHR40940:SF1">
    <property type="entry name" value="PROTEIN BATD"/>
    <property type="match status" value="1"/>
</dbReference>
<dbReference type="PANTHER" id="PTHR40940">
    <property type="entry name" value="PROTEIN BATD-RELATED"/>
    <property type="match status" value="1"/>
</dbReference>
<dbReference type="RefSeq" id="WP_202723439.1">
    <property type="nucleotide sequence ID" value="NZ_BPEX01000010.1"/>
</dbReference>
<feature type="transmembrane region" description="Helical" evidence="1">
    <location>
        <begin position="289"/>
        <end position="309"/>
    </location>
</feature>
<keyword evidence="1" id="KW-1133">Transmembrane helix</keyword>
<dbReference type="InterPro" id="IPR025738">
    <property type="entry name" value="BatD"/>
</dbReference>
<comment type="caution">
    <text evidence="3">The sequence shown here is derived from an EMBL/GenBank/DDBJ whole genome shotgun (WGS) entry which is preliminary data.</text>
</comment>
<evidence type="ECO:0000256" key="1">
    <source>
        <dbReference type="SAM" id="Phobius"/>
    </source>
</evidence>
<keyword evidence="1" id="KW-0472">Membrane</keyword>
<evidence type="ECO:0000313" key="4">
    <source>
        <dbReference type="Proteomes" id="UP000604898"/>
    </source>
</evidence>
<protein>
    <submittedName>
        <fullName evidence="3">BatD family protein</fullName>
    </submittedName>
</protein>
<evidence type="ECO:0000313" key="3">
    <source>
        <dbReference type="EMBL" id="MBL4915177.1"/>
    </source>
</evidence>
<name>A0ABS1T306_9GAMM</name>
<feature type="chain" id="PRO_5047407378" evidence="2">
    <location>
        <begin position="29"/>
        <end position="416"/>
    </location>
</feature>
<feature type="signal peptide" evidence="2">
    <location>
        <begin position="1"/>
        <end position="28"/>
    </location>
</feature>
<keyword evidence="1" id="KW-0812">Transmembrane</keyword>
<keyword evidence="4" id="KW-1185">Reference proteome</keyword>
<evidence type="ECO:0000256" key="2">
    <source>
        <dbReference type="SAM" id="SignalP"/>
    </source>
</evidence>
<dbReference type="Proteomes" id="UP000604898">
    <property type="component" value="Unassembled WGS sequence"/>
</dbReference>
<proteinExistence type="predicted"/>
<sequence length="416" mass="46302">MASFTRLLNASLFVGLSLVLVLSLQVSAAETKQYSAQWLVEDVALSERVKNTVWLALISDEAIAANVSTEEIKVKPLFIEAAQAPIYTTRLIEGKRKHVAQFKYDIYPAKPGEFILPKTQITLGRGKTAQVITSSSQQIEITPQPDASRGLIITPKLTLSQKLSATELVAGGAVSREISMEVDNLPGYLIAELPLSLNSDDGDVRVAANGTQTNTFRGATTGKRLTELQYRFSRAGEFTLPEMKVSWWHPTQQVVKYSVIPAIDIVVSPAPPLPFKQRVAIWQAQFSDFLVQHQFALTLLFITLLIVWWQRQLIFKKLGYCYLTALTKLSSPLLVAFLLTVRAAFTSKKAMPNLLNRWLPLIDKPLQSAAKKVSNSIEYQADGTIKLDRAALLTNMCSIVWHQYSQQFSLQPLNPN</sequence>
<reference evidence="3 4" key="1">
    <citation type="submission" date="2021-01" db="EMBL/GenBank/DDBJ databases">
        <title>Genome sequence of Shewanella schlegeliana JCM 11561.</title>
        <authorList>
            <person name="Zhang H."/>
            <person name="Li C."/>
        </authorList>
    </citation>
    <scope>NUCLEOTIDE SEQUENCE [LARGE SCALE GENOMIC DNA]</scope>
    <source>
        <strain evidence="3 4">JCM 11561</strain>
    </source>
</reference>
<organism evidence="3 4">
    <name type="scientific">Shewanella schlegeliana</name>
    <dbReference type="NCBI Taxonomy" id="190308"/>
    <lineage>
        <taxon>Bacteria</taxon>
        <taxon>Pseudomonadati</taxon>
        <taxon>Pseudomonadota</taxon>
        <taxon>Gammaproteobacteria</taxon>
        <taxon>Alteromonadales</taxon>
        <taxon>Shewanellaceae</taxon>
        <taxon>Shewanella</taxon>
    </lineage>
</organism>
<keyword evidence="2" id="KW-0732">Signal</keyword>
<accession>A0ABS1T306</accession>
<dbReference type="EMBL" id="JAESVD010000013">
    <property type="protein sequence ID" value="MBL4915177.1"/>
    <property type="molecule type" value="Genomic_DNA"/>
</dbReference>
<feature type="transmembrane region" description="Helical" evidence="1">
    <location>
        <begin position="321"/>
        <end position="345"/>
    </location>
</feature>